<dbReference type="Pfam" id="PF05954">
    <property type="entry name" value="Phage_GPD"/>
    <property type="match status" value="1"/>
</dbReference>
<proteinExistence type="predicted"/>
<evidence type="ECO:0000313" key="2">
    <source>
        <dbReference type="Proteomes" id="UP000199391"/>
    </source>
</evidence>
<accession>A0A1I7HGF4</accession>
<dbReference type="AlphaFoldDB" id="A0A1I7HGF4"/>
<reference evidence="2" key="1">
    <citation type="submission" date="2016-10" db="EMBL/GenBank/DDBJ databases">
        <authorList>
            <person name="Varghese N."/>
            <person name="Submissions S."/>
        </authorList>
    </citation>
    <scope>NUCLEOTIDE SEQUENCE [LARGE SCALE GENOMIC DNA]</scope>
    <source>
        <strain evidence="2">CGMCC 1.11014</strain>
    </source>
</reference>
<dbReference type="SUPFAM" id="SSF69279">
    <property type="entry name" value="Phage tail proteins"/>
    <property type="match status" value="2"/>
</dbReference>
<protein>
    <submittedName>
        <fullName evidence="1">Phage protein D</fullName>
    </submittedName>
</protein>
<dbReference type="STRING" id="1035707.SAMN05216552_1005236"/>
<dbReference type="EMBL" id="FPBO01000005">
    <property type="protein sequence ID" value="SFU59536.1"/>
    <property type="molecule type" value="Genomic_DNA"/>
</dbReference>
<name>A0A1I7HGF4_9BURK</name>
<gene>
    <name evidence="1" type="ORF">SAMN05216552_1005236</name>
</gene>
<dbReference type="OrthoDB" id="1907165at2"/>
<dbReference type="Proteomes" id="UP000199391">
    <property type="component" value="Unassembled WGS sequence"/>
</dbReference>
<keyword evidence="2" id="KW-1185">Reference proteome</keyword>
<dbReference type="RefSeq" id="WP_093555008.1">
    <property type="nucleotide sequence ID" value="NZ_FPBO01000005.1"/>
</dbReference>
<sequence>MPDTSQLLADSTLPRFYVGGEEKGDLARDVSRLDIEEDAQGMKRLRCVFSAIGPERGARDERLLYQDGAILDFGVSLEVAMGPASLPRTVFKGMLSALELAMEQSHEPEVRIYAEDKLMQLRMTRRFKTYENATPADLLREIAGQHGLQADAQVDGPGMAVVQQWNQSDLAFLRGQARRLAADVWIDDGKLHMASREKRQGNNITLIQGNDLLAVELRADLAHQRTAVKVGGFDDAQQDAIDEEAGGGVASAEATGGRGGPSILQQAFGERVGYRVREAPSTDAEARAWAKADLQRRARRFVTVRGITLGSPTMTVGSLVKIERVGPAFEGEGYYVTRVRHCFDRQQGMRTHFEAERGWIGSGS</sequence>
<organism evidence="1 2">
    <name type="scientific">Pseudoduganella namucuonensis</name>
    <dbReference type="NCBI Taxonomy" id="1035707"/>
    <lineage>
        <taxon>Bacteria</taxon>
        <taxon>Pseudomonadati</taxon>
        <taxon>Pseudomonadota</taxon>
        <taxon>Betaproteobacteria</taxon>
        <taxon>Burkholderiales</taxon>
        <taxon>Oxalobacteraceae</taxon>
        <taxon>Telluria group</taxon>
        <taxon>Pseudoduganella</taxon>
    </lineage>
</organism>
<evidence type="ECO:0000313" key="1">
    <source>
        <dbReference type="EMBL" id="SFU59536.1"/>
    </source>
</evidence>